<dbReference type="CDD" id="cd02440">
    <property type="entry name" value="AdoMet_MTases"/>
    <property type="match status" value="1"/>
</dbReference>
<dbReference type="Proteomes" id="UP000813463">
    <property type="component" value="Chromosome 3"/>
</dbReference>
<keyword evidence="3" id="KW-0949">S-adenosyl-L-methionine</keyword>
<dbReference type="Pfam" id="PF08100">
    <property type="entry name" value="Dimerisation"/>
    <property type="match status" value="1"/>
</dbReference>
<dbReference type="GO" id="GO:0008171">
    <property type="term" value="F:O-methyltransferase activity"/>
    <property type="evidence" value="ECO:0000318"/>
    <property type="project" value="GO_Central"/>
</dbReference>
<gene>
    <name evidence="8" type="primary">LOC110801392</name>
</gene>
<accession>A0A9R0K8F2</accession>
<reference evidence="8" key="2">
    <citation type="submission" date="2025-08" db="UniProtKB">
        <authorList>
            <consortium name="RefSeq"/>
        </authorList>
    </citation>
    <scope>IDENTIFICATION</scope>
    <source>
        <tissue evidence="8">Leaf</tissue>
    </source>
</reference>
<evidence type="ECO:0000256" key="3">
    <source>
        <dbReference type="ARBA" id="ARBA00022691"/>
    </source>
</evidence>
<reference evidence="7" key="1">
    <citation type="journal article" date="2021" name="Nat. Commun.">
        <title>Genomic analyses provide insights into spinach domestication and the genetic basis of agronomic traits.</title>
        <authorList>
            <person name="Cai X."/>
            <person name="Sun X."/>
            <person name="Xu C."/>
            <person name="Sun H."/>
            <person name="Wang X."/>
            <person name="Ge C."/>
            <person name="Zhang Z."/>
            <person name="Wang Q."/>
            <person name="Fei Z."/>
            <person name="Jiao C."/>
            <person name="Wang Q."/>
        </authorList>
    </citation>
    <scope>NUCLEOTIDE SEQUENCE [LARGE SCALE GENOMIC DNA]</scope>
    <source>
        <strain evidence="7">cv. Varoflay</strain>
    </source>
</reference>
<dbReference type="InterPro" id="IPR016461">
    <property type="entry name" value="COMT-like"/>
</dbReference>
<feature type="active site" description="Proton acceptor" evidence="4">
    <location>
        <position position="275"/>
    </location>
</feature>
<dbReference type="GO" id="GO:0032259">
    <property type="term" value="P:methylation"/>
    <property type="evidence" value="ECO:0000318"/>
    <property type="project" value="GO_Central"/>
</dbReference>
<sequence>MSPPNSMQTQNEGRVYDEEEEEEDACSMFALSLLNSSITPIVLQAVLELNVLEIIKKLGPFGSHFSAKEVVAHLPAKNPEAPTMLDRMLRLLASHSVLSCTTRSLPDGPVERLYGLTPVCKFMIKDNNGVSLAPLASISKPVIDSSYQLKASILEGGHPFERAHGVTHYVYNGQNPDMNAKFNFAMASHSTITMDKILRTYKGFDGLSTLVDVGGGNGATLKKIVSKYHNIRGINFDLPHVINDAPICPGVEHVGGDMFASVPRADAVFMKWICHAWSDEECIKFLKNCYDAIPEDGKVIVCEYFLPEEVELSHAAKFMFQFDTTMMVIPNGKERTEKEFQALAKAAGFQGFSVACSAFHTKVMEFLKNK</sequence>
<dbReference type="AlphaFoldDB" id="A0A9R0K8F2"/>
<dbReference type="RefSeq" id="XP_021862436.2">
    <property type="nucleotide sequence ID" value="XM_022006744.2"/>
</dbReference>
<name>A0A9R0K8F2_SPIOL</name>
<keyword evidence="1" id="KW-0489">Methyltransferase</keyword>
<organism evidence="7 8">
    <name type="scientific">Spinacia oleracea</name>
    <name type="common">Spinach</name>
    <dbReference type="NCBI Taxonomy" id="3562"/>
    <lineage>
        <taxon>Eukaryota</taxon>
        <taxon>Viridiplantae</taxon>
        <taxon>Streptophyta</taxon>
        <taxon>Embryophyta</taxon>
        <taxon>Tracheophyta</taxon>
        <taxon>Spermatophyta</taxon>
        <taxon>Magnoliopsida</taxon>
        <taxon>eudicotyledons</taxon>
        <taxon>Gunneridae</taxon>
        <taxon>Pentapetalae</taxon>
        <taxon>Caryophyllales</taxon>
        <taxon>Chenopodiaceae</taxon>
        <taxon>Chenopodioideae</taxon>
        <taxon>Anserineae</taxon>
        <taxon>Spinacia</taxon>
    </lineage>
</organism>
<evidence type="ECO:0000313" key="7">
    <source>
        <dbReference type="Proteomes" id="UP000813463"/>
    </source>
</evidence>
<evidence type="ECO:0000256" key="2">
    <source>
        <dbReference type="ARBA" id="ARBA00022679"/>
    </source>
</evidence>
<feature type="domain" description="O-methyltransferase C-terminal" evidence="5">
    <location>
        <begin position="147"/>
        <end position="350"/>
    </location>
</feature>
<dbReference type="GeneID" id="110801392"/>
<dbReference type="SUPFAM" id="SSF46785">
    <property type="entry name" value="Winged helix' DNA-binding domain"/>
    <property type="match status" value="1"/>
</dbReference>
<proteinExistence type="predicted"/>
<dbReference type="Gene3D" id="1.10.10.10">
    <property type="entry name" value="Winged helix-like DNA-binding domain superfamily/Winged helix DNA-binding domain"/>
    <property type="match status" value="1"/>
</dbReference>
<dbReference type="Gene3D" id="3.40.50.150">
    <property type="entry name" value="Vaccinia Virus protein VP39"/>
    <property type="match status" value="1"/>
</dbReference>
<dbReference type="KEGG" id="soe:110801392"/>
<dbReference type="InterPro" id="IPR012967">
    <property type="entry name" value="COMT_dimerisation"/>
</dbReference>
<keyword evidence="7" id="KW-1185">Reference proteome</keyword>
<dbReference type="InterPro" id="IPR029063">
    <property type="entry name" value="SAM-dependent_MTases_sf"/>
</dbReference>
<evidence type="ECO:0000259" key="5">
    <source>
        <dbReference type="Pfam" id="PF00891"/>
    </source>
</evidence>
<evidence type="ECO:0000313" key="8">
    <source>
        <dbReference type="RefSeq" id="XP_021862436.2"/>
    </source>
</evidence>
<keyword evidence="2" id="KW-0808">Transferase</keyword>
<evidence type="ECO:0000256" key="4">
    <source>
        <dbReference type="PIRSR" id="PIRSR005739-1"/>
    </source>
</evidence>
<feature type="domain" description="O-methyltransferase dimerisation" evidence="6">
    <location>
        <begin position="32"/>
        <end position="125"/>
    </location>
</feature>
<dbReference type="InterPro" id="IPR036390">
    <property type="entry name" value="WH_DNA-bd_sf"/>
</dbReference>
<dbReference type="PANTHER" id="PTHR11746">
    <property type="entry name" value="O-METHYLTRANSFERASE"/>
    <property type="match status" value="1"/>
</dbReference>
<dbReference type="Pfam" id="PF00891">
    <property type="entry name" value="Methyltransf_2"/>
    <property type="match status" value="1"/>
</dbReference>
<dbReference type="InterPro" id="IPR001077">
    <property type="entry name" value="COMT_C"/>
</dbReference>
<evidence type="ECO:0000256" key="1">
    <source>
        <dbReference type="ARBA" id="ARBA00022603"/>
    </source>
</evidence>
<dbReference type="GO" id="GO:0046983">
    <property type="term" value="F:protein dimerization activity"/>
    <property type="evidence" value="ECO:0007669"/>
    <property type="project" value="InterPro"/>
</dbReference>
<dbReference type="PIRSF" id="PIRSF005739">
    <property type="entry name" value="O-mtase"/>
    <property type="match status" value="1"/>
</dbReference>
<dbReference type="GO" id="GO:0008757">
    <property type="term" value="F:S-adenosylmethionine-dependent methyltransferase activity"/>
    <property type="evidence" value="ECO:0000318"/>
    <property type="project" value="GO_Central"/>
</dbReference>
<dbReference type="SUPFAM" id="SSF53335">
    <property type="entry name" value="S-adenosyl-L-methionine-dependent methyltransferases"/>
    <property type="match status" value="1"/>
</dbReference>
<dbReference type="InterPro" id="IPR036388">
    <property type="entry name" value="WH-like_DNA-bd_sf"/>
</dbReference>
<dbReference type="PROSITE" id="PS51683">
    <property type="entry name" value="SAM_OMT_II"/>
    <property type="match status" value="1"/>
</dbReference>
<evidence type="ECO:0000259" key="6">
    <source>
        <dbReference type="Pfam" id="PF08100"/>
    </source>
</evidence>
<protein>
    <submittedName>
        <fullName evidence="8">Caffeic acid 3-O-methyltransferase 1</fullName>
    </submittedName>
</protein>